<evidence type="ECO:0000256" key="3">
    <source>
        <dbReference type="ARBA" id="ARBA00022670"/>
    </source>
</evidence>
<keyword evidence="5" id="KW-0720">Serine protease</keyword>
<dbReference type="RefSeq" id="WP_094583196.1">
    <property type="nucleotide sequence ID" value="NZ_NHPB01000064.1"/>
</dbReference>
<dbReference type="EC" id="3.4.21.26" evidence="2"/>
<dbReference type="GO" id="GO:0070012">
    <property type="term" value="F:oligopeptidase activity"/>
    <property type="evidence" value="ECO:0007669"/>
    <property type="project" value="TreeGrafter"/>
</dbReference>
<dbReference type="GO" id="GO:0004252">
    <property type="term" value="F:serine-type endopeptidase activity"/>
    <property type="evidence" value="ECO:0007669"/>
    <property type="project" value="UniProtKB-EC"/>
</dbReference>
<feature type="region of interest" description="Disordered" evidence="6">
    <location>
        <begin position="420"/>
        <end position="439"/>
    </location>
</feature>
<dbReference type="Gene3D" id="2.130.10.120">
    <property type="entry name" value="Prolyl oligopeptidase, N-terminal domain"/>
    <property type="match status" value="1"/>
</dbReference>
<dbReference type="Proteomes" id="UP000216758">
    <property type="component" value="Unassembled WGS sequence"/>
</dbReference>
<keyword evidence="4" id="KW-0378">Hydrolase</keyword>
<evidence type="ECO:0000259" key="8">
    <source>
        <dbReference type="Pfam" id="PF02897"/>
    </source>
</evidence>
<evidence type="ECO:0000259" key="7">
    <source>
        <dbReference type="Pfam" id="PF00326"/>
    </source>
</evidence>
<dbReference type="InterPro" id="IPR002470">
    <property type="entry name" value="Peptidase_S9A"/>
</dbReference>
<dbReference type="SUPFAM" id="SSF50993">
    <property type="entry name" value="Peptidase/esterase 'gauge' domain"/>
    <property type="match status" value="1"/>
</dbReference>
<evidence type="ECO:0000256" key="4">
    <source>
        <dbReference type="ARBA" id="ARBA00022801"/>
    </source>
</evidence>
<evidence type="ECO:0000256" key="6">
    <source>
        <dbReference type="SAM" id="MobiDB-lite"/>
    </source>
</evidence>
<dbReference type="GO" id="GO:0005829">
    <property type="term" value="C:cytosol"/>
    <property type="evidence" value="ECO:0007669"/>
    <property type="project" value="TreeGrafter"/>
</dbReference>
<dbReference type="PANTHER" id="PTHR42881">
    <property type="entry name" value="PROLYL ENDOPEPTIDASE"/>
    <property type="match status" value="1"/>
</dbReference>
<dbReference type="InterPro" id="IPR023302">
    <property type="entry name" value="Pept_S9A_N"/>
</dbReference>
<dbReference type="EMBL" id="NHPB01000064">
    <property type="protein sequence ID" value="OYR69509.1"/>
    <property type="molecule type" value="Genomic_DNA"/>
</dbReference>
<keyword evidence="3" id="KW-0645">Protease</keyword>
<comment type="catalytic activity">
    <reaction evidence="1">
        <text>Hydrolysis of Pro-|-Xaa &gt;&gt; Ala-|-Xaa in oligopeptides.</text>
        <dbReference type="EC" id="3.4.21.26"/>
    </reaction>
</comment>
<feature type="domain" description="Peptidase S9A N-terminal" evidence="8">
    <location>
        <begin position="11"/>
        <end position="424"/>
    </location>
</feature>
<dbReference type="PANTHER" id="PTHR42881:SF2">
    <property type="entry name" value="PROLYL ENDOPEPTIDASE"/>
    <property type="match status" value="1"/>
</dbReference>
<feature type="region of interest" description="Disordered" evidence="6">
    <location>
        <begin position="165"/>
        <end position="184"/>
    </location>
</feature>
<comment type="caution">
    <text evidence="9">The sequence shown here is derived from an EMBL/GenBank/DDBJ whole genome shotgun (WGS) entry which is preliminary data.</text>
</comment>
<protein>
    <recommendedName>
        <fullName evidence="2">prolyl oligopeptidase</fullName>
        <ecNumber evidence="2">3.4.21.26</ecNumber>
    </recommendedName>
</protein>
<evidence type="ECO:0000313" key="10">
    <source>
        <dbReference type="Proteomes" id="UP000216758"/>
    </source>
</evidence>
<dbReference type="GO" id="GO:0006508">
    <property type="term" value="P:proteolysis"/>
    <property type="evidence" value="ECO:0007669"/>
    <property type="project" value="UniProtKB-KW"/>
</dbReference>
<dbReference type="InterPro" id="IPR051167">
    <property type="entry name" value="Prolyl_oligopep/macrocyclase"/>
</dbReference>
<feature type="domain" description="Peptidase S9 prolyl oligopeptidase catalytic" evidence="7">
    <location>
        <begin position="506"/>
        <end position="716"/>
    </location>
</feature>
<organism evidence="9 10">
    <name type="scientific">Halorubrum ezzemoulense</name>
    <name type="common">Halorubrum chaoviator</name>
    <dbReference type="NCBI Taxonomy" id="337243"/>
    <lineage>
        <taxon>Archaea</taxon>
        <taxon>Methanobacteriati</taxon>
        <taxon>Methanobacteriota</taxon>
        <taxon>Stenosarchaea group</taxon>
        <taxon>Halobacteria</taxon>
        <taxon>Halobacteriales</taxon>
        <taxon>Haloferacaceae</taxon>
        <taxon>Halorubrum</taxon>
    </lineage>
</organism>
<evidence type="ECO:0000313" key="9">
    <source>
        <dbReference type="EMBL" id="OYR69509.1"/>
    </source>
</evidence>
<evidence type="ECO:0000256" key="1">
    <source>
        <dbReference type="ARBA" id="ARBA00001070"/>
    </source>
</evidence>
<name>A0A256JKX3_HALEZ</name>
<evidence type="ECO:0000256" key="2">
    <source>
        <dbReference type="ARBA" id="ARBA00011897"/>
    </source>
</evidence>
<gene>
    <name evidence="9" type="ORF">DJ78_11090</name>
</gene>
<proteinExistence type="predicted"/>
<sequence length="739" mass="80186">MSRQSAPAPSPPETRREAVTETLHGIDVDDPYRWLEGDDAAVSEWADAQNDHVDAALDDALRDRLRPRFADLVEVADYGPISVREGRYFATVRDPGADHARLVVRDAPDGTDRVLVDPNAWAANRDGDRPPRSMAWYVPSHDGERVAVGVTDGGDENYDVRVLSVPDPSDSGVESPEAEGYGPGVEEIASLPERGRVNAGSLAWTADDEGLVYVATGGAADGAQMDKEIRRFRFADGPDAESVLLEHDDQHVWPRVTVDPDSGLLAVAFSEMVGGTEWYVRVDGDLRPVLTDTDAETSVRFHDGTAFVSTDHGAPRRRLLACSVDRFREGDLSFEECREVLPGGEGILQSVVPTPDRLLVHRQRDAHSRLSVHDRDGTHLRDVSLPSYCSVTWVSGNRDAPEAFFGLTGFDRPPAVRKLDLADESPGEGDGVGEGGDAPELASAEVDSVDLPVPDDLVVEQRFVDSTDGAEVPVFVCYREEVNVEGPRPTVLYGYGGFRNSITPSFGRFRLPFLADGGAFAAVCARGGYEYGEPWHEAGMLEDKQHTFDDFVAADEALCESGLTDADHLAVAGGSNGGLSVGAVVTQRPDLWAAAQCAVPLLDMLRFHRFLLGESWTTEYGHPEDPEAFEYLKEYSPYHNVDPDATHPPVYFTTAASDTRVHPSHARKMTARLQHEAEGGPFLLRTKSETGHGVGKPASMVVDEQTDSWAFLYERLDVKVGSDDRGVGGEAAGDPADGA</sequence>
<dbReference type="PRINTS" id="PR00862">
    <property type="entry name" value="PROLIGOPTASE"/>
</dbReference>
<dbReference type="AlphaFoldDB" id="A0A256JKX3"/>
<accession>A0A256JKX3</accession>
<dbReference type="Pfam" id="PF00326">
    <property type="entry name" value="Peptidase_S9"/>
    <property type="match status" value="1"/>
</dbReference>
<dbReference type="InterPro" id="IPR029058">
    <property type="entry name" value="AB_hydrolase_fold"/>
</dbReference>
<dbReference type="Gene3D" id="3.40.50.1820">
    <property type="entry name" value="alpha/beta hydrolase"/>
    <property type="match status" value="1"/>
</dbReference>
<dbReference type="SUPFAM" id="SSF53474">
    <property type="entry name" value="alpha/beta-Hydrolases"/>
    <property type="match status" value="1"/>
</dbReference>
<dbReference type="InterPro" id="IPR001375">
    <property type="entry name" value="Peptidase_S9_cat"/>
</dbReference>
<dbReference type="OrthoDB" id="31240at2157"/>
<reference evidence="9 10" key="1">
    <citation type="journal article" date="2014" name="Front. Microbiol.">
        <title>Population and genomic analysis of the genus Halorubrum.</title>
        <authorList>
            <person name="Fullmer M.S."/>
            <person name="Soucy S.M."/>
            <person name="Swithers K.S."/>
            <person name="Makkay A.M."/>
            <person name="Wheeler R."/>
            <person name="Ventosa A."/>
            <person name="Gogarten J.P."/>
            <person name="Papke R.T."/>
        </authorList>
    </citation>
    <scope>NUCLEOTIDE SEQUENCE [LARGE SCALE GENOMIC DNA]</scope>
    <source>
        <strain evidence="9 10">G37</strain>
    </source>
</reference>
<evidence type="ECO:0000256" key="5">
    <source>
        <dbReference type="ARBA" id="ARBA00022825"/>
    </source>
</evidence>
<dbReference type="Pfam" id="PF02897">
    <property type="entry name" value="Peptidase_S9_N"/>
    <property type="match status" value="1"/>
</dbReference>